<dbReference type="PANTHER" id="PTHR32089">
    <property type="entry name" value="METHYL-ACCEPTING CHEMOTAXIS PROTEIN MCPB"/>
    <property type="match status" value="1"/>
</dbReference>
<proteinExistence type="inferred from homology"/>
<evidence type="ECO:0000313" key="7">
    <source>
        <dbReference type="EMBL" id="ASW43043.1"/>
    </source>
</evidence>
<accession>A0A343JBY5</accession>
<dbReference type="SMART" id="SM00304">
    <property type="entry name" value="HAMP"/>
    <property type="match status" value="1"/>
</dbReference>
<dbReference type="InterPro" id="IPR003660">
    <property type="entry name" value="HAMP_dom"/>
</dbReference>
<dbReference type="Gene3D" id="1.10.287.950">
    <property type="entry name" value="Methyl-accepting chemotaxis protein"/>
    <property type="match status" value="1"/>
</dbReference>
<dbReference type="GO" id="GO:0007165">
    <property type="term" value="P:signal transduction"/>
    <property type="evidence" value="ECO:0007669"/>
    <property type="project" value="UniProtKB-KW"/>
</dbReference>
<comment type="similarity">
    <text evidence="2">Belongs to the methyl-accepting chemotaxis (MCP) protein family.</text>
</comment>
<feature type="domain" description="Methyl-accepting transducer" evidence="5">
    <location>
        <begin position="302"/>
        <end position="552"/>
    </location>
</feature>
<name>A0A343JBY5_9CLOT</name>
<evidence type="ECO:0000256" key="3">
    <source>
        <dbReference type="PROSITE-ProRule" id="PRU00284"/>
    </source>
</evidence>
<dbReference type="CDD" id="cd06225">
    <property type="entry name" value="HAMP"/>
    <property type="match status" value="1"/>
</dbReference>
<dbReference type="Pfam" id="PF00672">
    <property type="entry name" value="HAMP"/>
    <property type="match status" value="1"/>
</dbReference>
<reference evidence="7 8" key="1">
    <citation type="submission" date="2016-08" db="EMBL/GenBank/DDBJ databases">
        <title>Complete Genome Sequence Of The Indigo Reducing Clostridium isatidis DSM15098.</title>
        <authorList>
            <person name="Little G.T."/>
            <person name="Minton N.P."/>
        </authorList>
    </citation>
    <scope>NUCLEOTIDE SEQUENCE [LARGE SCALE GENOMIC DNA]</scope>
    <source>
        <strain evidence="7 8">DSM 15098</strain>
    </source>
</reference>
<evidence type="ECO:0000259" key="6">
    <source>
        <dbReference type="PROSITE" id="PS50885"/>
    </source>
</evidence>
<dbReference type="InterPro" id="IPR004089">
    <property type="entry name" value="MCPsignal_dom"/>
</dbReference>
<feature type="transmembrane region" description="Helical" evidence="4">
    <location>
        <begin position="37"/>
        <end position="60"/>
    </location>
</feature>
<keyword evidence="4" id="KW-1133">Transmembrane helix</keyword>
<dbReference type="Proteomes" id="UP000264883">
    <property type="component" value="Chromosome"/>
</dbReference>
<feature type="transmembrane region" description="Helical" evidence="4">
    <location>
        <begin position="207"/>
        <end position="229"/>
    </location>
</feature>
<dbReference type="EMBL" id="CP016786">
    <property type="protein sequence ID" value="ASW43043.1"/>
    <property type="molecule type" value="Genomic_DNA"/>
</dbReference>
<sequence length="589" mass="66096">MKIRFNKKRRKVQKRINTKDKHVNNTVKLKKTMGKKIFKITVGVTVIAMLLFITSNIFMFRNILEGIEENSIIKGKHIKGSISSGDIINILNNKTPGSYEYKKIKNDLISAKGNEDVSSSRILIKSDNMVQILVDTESNLLSFGNHFDFDGTLEKAFNGEMVVNQLKEDKNTFINIYYPINDSANNIIAVLEVSDDITSIVDAREKIIFQTSILAIILIVVYGIMSFLLSKTINKNVKKIIQGLLVMSRGDLTEEIHVDGKDEIHLIASYINELRLKISAMINKIQDMSNDEIKIVEELSTSSKNMAEASSEVSANIQEIDSNLYIQNNDMEQISDLLNGFENSIQDVSLVVNEADSLLVDVNDKLKNSSDDLINLQASKKEIENSLYYFNSKLANLYNSLEKIKNIAILIDGIADQTNLLALNASIEAARVGEAGKGFAVVANEIRDLAEEVKKSSLDIDKLLMTLISEKNDVEETSKIMEIKLANQFEVIDRSTYSFKDIINRILEVMPKMRTVNKKMDLVTEEKINITSSIEKSKELLEQIANSAEGISAFTEELNQIANEVAQVGNQLNSNAKEIGMEINKFKIN</sequence>
<dbReference type="KEGG" id="cia:BEN51_06000"/>
<dbReference type="PROSITE" id="PS50885">
    <property type="entry name" value="HAMP"/>
    <property type="match status" value="1"/>
</dbReference>
<dbReference type="SUPFAM" id="SSF58104">
    <property type="entry name" value="Methyl-accepting chemotaxis protein (MCP) signaling domain"/>
    <property type="match status" value="1"/>
</dbReference>
<evidence type="ECO:0000256" key="1">
    <source>
        <dbReference type="ARBA" id="ARBA00023224"/>
    </source>
</evidence>
<dbReference type="AlphaFoldDB" id="A0A343JBY5"/>
<organism evidence="7 8">
    <name type="scientific">Clostridium isatidis</name>
    <dbReference type="NCBI Taxonomy" id="182773"/>
    <lineage>
        <taxon>Bacteria</taxon>
        <taxon>Bacillati</taxon>
        <taxon>Bacillota</taxon>
        <taxon>Clostridia</taxon>
        <taxon>Eubacteriales</taxon>
        <taxon>Clostridiaceae</taxon>
        <taxon>Clostridium</taxon>
    </lineage>
</organism>
<protein>
    <submittedName>
        <fullName evidence="7">Chemotaxis protein</fullName>
    </submittedName>
</protein>
<dbReference type="RefSeq" id="WP_119865182.1">
    <property type="nucleotide sequence ID" value="NZ_CP016786.1"/>
</dbReference>
<dbReference type="GO" id="GO:0016020">
    <property type="term" value="C:membrane"/>
    <property type="evidence" value="ECO:0007669"/>
    <property type="project" value="InterPro"/>
</dbReference>
<keyword evidence="4" id="KW-0472">Membrane</keyword>
<keyword evidence="8" id="KW-1185">Reference proteome</keyword>
<evidence type="ECO:0000256" key="4">
    <source>
        <dbReference type="SAM" id="Phobius"/>
    </source>
</evidence>
<keyword evidence="1 3" id="KW-0807">Transducer</keyword>
<dbReference type="OrthoDB" id="2542987at2"/>
<gene>
    <name evidence="7" type="ORF">BEN51_06000</name>
</gene>
<evidence type="ECO:0000259" key="5">
    <source>
        <dbReference type="PROSITE" id="PS50111"/>
    </source>
</evidence>
<dbReference type="SMART" id="SM00283">
    <property type="entry name" value="MA"/>
    <property type="match status" value="1"/>
</dbReference>
<dbReference type="Pfam" id="PF00015">
    <property type="entry name" value="MCPsignal"/>
    <property type="match status" value="1"/>
</dbReference>
<evidence type="ECO:0000256" key="2">
    <source>
        <dbReference type="ARBA" id="ARBA00029447"/>
    </source>
</evidence>
<dbReference type="PROSITE" id="PS50111">
    <property type="entry name" value="CHEMOTAXIS_TRANSDUC_2"/>
    <property type="match status" value="1"/>
</dbReference>
<dbReference type="PANTHER" id="PTHR32089:SF112">
    <property type="entry name" value="LYSOZYME-LIKE PROTEIN-RELATED"/>
    <property type="match status" value="1"/>
</dbReference>
<feature type="domain" description="HAMP" evidence="6">
    <location>
        <begin position="231"/>
        <end position="283"/>
    </location>
</feature>
<keyword evidence="4" id="KW-0812">Transmembrane</keyword>
<evidence type="ECO:0000313" key="8">
    <source>
        <dbReference type="Proteomes" id="UP000264883"/>
    </source>
</evidence>